<dbReference type="PANTHER" id="PTHR11085">
    <property type="entry name" value="NAD-DEPENDENT PROTEIN DEACYLASE SIRTUIN-5, MITOCHONDRIAL-RELATED"/>
    <property type="match status" value="1"/>
</dbReference>
<feature type="binding site" evidence="4">
    <location>
        <position position="319"/>
    </location>
    <ligand>
        <name>Zn(2+)</name>
        <dbReference type="ChEBI" id="CHEBI:29105"/>
    </ligand>
</feature>
<evidence type="ECO:0000259" key="6">
    <source>
        <dbReference type="PROSITE" id="PS50305"/>
    </source>
</evidence>
<evidence type="ECO:0000256" key="5">
    <source>
        <dbReference type="SAM" id="MobiDB-lite"/>
    </source>
</evidence>
<keyword evidence="4" id="KW-0479">Metal-binding</keyword>
<dbReference type="InterPro" id="IPR026590">
    <property type="entry name" value="Ssirtuin_cat_dom"/>
</dbReference>
<dbReference type="InterPro" id="IPR029035">
    <property type="entry name" value="DHS-like_NAD/FAD-binding_dom"/>
</dbReference>
<organism evidence="7 8">
    <name type="scientific">Pichia kluyveri</name>
    <name type="common">Yeast</name>
    <dbReference type="NCBI Taxonomy" id="36015"/>
    <lineage>
        <taxon>Eukaryota</taxon>
        <taxon>Fungi</taxon>
        <taxon>Dikarya</taxon>
        <taxon>Ascomycota</taxon>
        <taxon>Saccharomycotina</taxon>
        <taxon>Pichiomycetes</taxon>
        <taxon>Pichiales</taxon>
        <taxon>Pichiaceae</taxon>
        <taxon>Pichia</taxon>
    </lineage>
</organism>
<reference evidence="7 8" key="1">
    <citation type="journal article" date="2023" name="Elife">
        <title>Identification of key yeast species and microbe-microbe interactions impacting larval growth of Drosophila in the wild.</title>
        <authorList>
            <person name="Mure A."/>
            <person name="Sugiura Y."/>
            <person name="Maeda R."/>
            <person name="Honda K."/>
            <person name="Sakurai N."/>
            <person name="Takahashi Y."/>
            <person name="Watada M."/>
            <person name="Katoh T."/>
            <person name="Gotoh A."/>
            <person name="Gotoh Y."/>
            <person name="Taniguchi I."/>
            <person name="Nakamura K."/>
            <person name="Hayashi T."/>
            <person name="Katayama T."/>
            <person name="Uemura T."/>
            <person name="Hattori Y."/>
        </authorList>
    </citation>
    <scope>NUCLEOTIDE SEQUENCE [LARGE SCALE GENOMIC DNA]</scope>
    <source>
        <strain evidence="7 8">PK-24</strain>
    </source>
</reference>
<dbReference type="GO" id="GO:0017136">
    <property type="term" value="F:histone deacetylase activity, NAD-dependent"/>
    <property type="evidence" value="ECO:0007669"/>
    <property type="project" value="TreeGrafter"/>
</dbReference>
<feature type="binding site" evidence="4">
    <location>
        <position position="322"/>
    </location>
    <ligand>
        <name>Zn(2+)</name>
        <dbReference type="ChEBI" id="CHEBI:29105"/>
    </ligand>
</feature>
<gene>
    <name evidence="7" type="ORF">DAPK24_009860</name>
</gene>
<dbReference type="Gene3D" id="3.40.50.1220">
    <property type="entry name" value="TPP-binding domain"/>
    <property type="match status" value="1"/>
</dbReference>
<feature type="binding site" evidence="4">
    <location>
        <position position="294"/>
    </location>
    <ligand>
        <name>Zn(2+)</name>
        <dbReference type="ChEBI" id="CHEBI:29105"/>
    </ligand>
</feature>
<proteinExistence type="inferred from homology"/>
<evidence type="ECO:0000313" key="7">
    <source>
        <dbReference type="EMBL" id="GMM44411.1"/>
    </source>
</evidence>
<feature type="binding site" evidence="4">
    <location>
        <position position="291"/>
    </location>
    <ligand>
        <name>Zn(2+)</name>
        <dbReference type="ChEBI" id="CHEBI:29105"/>
    </ligand>
</feature>
<keyword evidence="2" id="KW-0808">Transferase</keyword>
<name>A0AAV5R1A7_PICKL</name>
<dbReference type="GO" id="GO:0000122">
    <property type="term" value="P:negative regulation of transcription by RNA polymerase II"/>
    <property type="evidence" value="ECO:0007669"/>
    <property type="project" value="TreeGrafter"/>
</dbReference>
<dbReference type="GO" id="GO:0070403">
    <property type="term" value="F:NAD+ binding"/>
    <property type="evidence" value="ECO:0007669"/>
    <property type="project" value="InterPro"/>
</dbReference>
<dbReference type="GO" id="GO:0006282">
    <property type="term" value="P:regulation of DNA repair"/>
    <property type="evidence" value="ECO:0007669"/>
    <property type="project" value="TreeGrafter"/>
</dbReference>
<dbReference type="GO" id="GO:0031934">
    <property type="term" value="C:mating-type region heterochromatin"/>
    <property type="evidence" value="ECO:0007669"/>
    <property type="project" value="TreeGrafter"/>
</dbReference>
<comment type="similarity">
    <text evidence="1">Belongs to the sirtuin family. Class I subfamily.</text>
</comment>
<evidence type="ECO:0000256" key="2">
    <source>
        <dbReference type="ARBA" id="ARBA00022679"/>
    </source>
</evidence>
<feature type="active site" description="Proton acceptor" evidence="4">
    <location>
        <position position="283"/>
    </location>
</feature>
<keyword evidence="3" id="KW-0520">NAD</keyword>
<dbReference type="InterPro" id="IPR026591">
    <property type="entry name" value="Sirtuin_cat_small_dom_sf"/>
</dbReference>
<evidence type="ECO:0000256" key="3">
    <source>
        <dbReference type="ARBA" id="ARBA00023027"/>
    </source>
</evidence>
<feature type="region of interest" description="Disordered" evidence="5">
    <location>
        <begin position="254"/>
        <end position="276"/>
    </location>
</feature>
<evidence type="ECO:0000256" key="1">
    <source>
        <dbReference type="ARBA" id="ARBA00006924"/>
    </source>
</evidence>
<dbReference type="PROSITE" id="PS50305">
    <property type="entry name" value="SIRTUIN"/>
    <property type="match status" value="1"/>
</dbReference>
<evidence type="ECO:0000313" key="8">
    <source>
        <dbReference type="Proteomes" id="UP001378960"/>
    </source>
</evidence>
<keyword evidence="4" id="KW-0862">Zinc</keyword>
<dbReference type="SUPFAM" id="SSF52467">
    <property type="entry name" value="DHS-like NAD/FAD-binding domain"/>
    <property type="match status" value="1"/>
</dbReference>
<protein>
    <submittedName>
        <fullName evidence="7">NAD-dependent histone deacetylase</fullName>
    </submittedName>
</protein>
<accession>A0AAV5R1A7</accession>
<dbReference type="GO" id="GO:0046872">
    <property type="term" value="F:metal ion binding"/>
    <property type="evidence" value="ECO:0007669"/>
    <property type="project" value="UniProtKB-KW"/>
</dbReference>
<feature type="domain" description="Deacetylase sirtuin-type" evidence="6">
    <location>
        <begin position="124"/>
        <end position="466"/>
    </location>
</feature>
<dbReference type="EMBL" id="BTGB01000001">
    <property type="protein sequence ID" value="GMM44411.1"/>
    <property type="molecule type" value="Genomic_DNA"/>
</dbReference>
<feature type="region of interest" description="Disordered" evidence="5">
    <location>
        <begin position="38"/>
        <end position="63"/>
    </location>
</feature>
<dbReference type="Proteomes" id="UP001378960">
    <property type="component" value="Unassembled WGS sequence"/>
</dbReference>
<dbReference type="InterPro" id="IPR003000">
    <property type="entry name" value="Sirtuin"/>
</dbReference>
<evidence type="ECO:0000256" key="4">
    <source>
        <dbReference type="PROSITE-ProRule" id="PRU00236"/>
    </source>
</evidence>
<dbReference type="GO" id="GO:1990414">
    <property type="term" value="P:replication-born double-strand break repair via sister chromatid exchange"/>
    <property type="evidence" value="ECO:0007669"/>
    <property type="project" value="TreeGrafter"/>
</dbReference>
<dbReference type="PANTHER" id="PTHR11085:SF15">
    <property type="entry name" value="NAD-DEPENDENT HISTONE DEACETYLASE HST4"/>
    <property type="match status" value="1"/>
</dbReference>
<comment type="caution">
    <text evidence="7">The sequence shown here is derived from an EMBL/GenBank/DDBJ whole genome shotgun (WGS) entry which is preliminary data.</text>
</comment>
<dbReference type="GO" id="GO:0031508">
    <property type="term" value="P:pericentric heterochromatin formation"/>
    <property type="evidence" value="ECO:0007669"/>
    <property type="project" value="TreeGrafter"/>
</dbReference>
<dbReference type="GO" id="GO:0005634">
    <property type="term" value="C:nucleus"/>
    <property type="evidence" value="ECO:0007669"/>
    <property type="project" value="TreeGrafter"/>
</dbReference>
<dbReference type="Pfam" id="PF02146">
    <property type="entry name" value="SIR2"/>
    <property type="match status" value="2"/>
</dbReference>
<sequence length="469" mass="53530">MSGRVTKVKRERTSRIKKEPIDEKIVIKLEDENSLDIIKIESSSPSPSPSLSRSPSTEDSFPSTKLSNEAMKYNLNTLNNLLHTLKLSNELPKYEFTRKPKLKFRPPPCTVLNLNNINFNYSLNEQIELEDLYFLHYSLIFAKKTVVITGAGISVNSGIPDFRSSNGLFQGLSTKSTGSGKNLFDYNVFRNNDSIEKFEKMIEKLYHLSTISKPSPFHHMINDISKQNRLLRLYTQNIDCLDTELSNLKTKIPLMSTSDSPKSKSKSKSSLDKKSIPPTIQLHGSIKLMNCSKCNYISDLNYEYFENRKFGENKLIRSCPSCEEMNSIRQIAGKRLQNNGILRPRIVLYNEFHPDGEIIGSITENDLKNKPDCLIITGTTLKIPGVRRLVKEMAKVVHSNKGYVIWINIDEPSQSIIDYVEYFDLIIVGDCQLIPGLVKLFDYLNPFTQKNNKKDITIIKNELKKETVV</sequence>
<keyword evidence="8" id="KW-1185">Reference proteome</keyword>
<feature type="compositionally biased region" description="Low complexity" evidence="5">
    <location>
        <begin position="42"/>
        <end position="55"/>
    </location>
</feature>
<dbReference type="Gene3D" id="3.30.1600.10">
    <property type="entry name" value="SIR2/SIRT2 'Small Domain"/>
    <property type="match status" value="1"/>
</dbReference>
<dbReference type="InterPro" id="IPR050134">
    <property type="entry name" value="NAD-dep_sirtuin_deacylases"/>
</dbReference>
<dbReference type="AlphaFoldDB" id="A0AAV5R1A7"/>